<dbReference type="RefSeq" id="WP_168052246.1">
    <property type="nucleotide sequence ID" value="NZ_JAAOZT010000002.1"/>
</dbReference>
<keyword evidence="3" id="KW-1185">Reference proteome</keyword>
<proteinExistence type="predicted"/>
<keyword evidence="1" id="KW-0472">Membrane</keyword>
<feature type="transmembrane region" description="Helical" evidence="1">
    <location>
        <begin position="74"/>
        <end position="95"/>
    </location>
</feature>
<accession>A0A840RP85</accession>
<name>A0A840RP85_9BURK</name>
<evidence type="ECO:0000313" key="2">
    <source>
        <dbReference type="EMBL" id="MBB5198329.1"/>
    </source>
</evidence>
<dbReference type="AlphaFoldDB" id="A0A840RP85"/>
<protein>
    <submittedName>
        <fullName evidence="2">Uncharacterized protein</fullName>
    </submittedName>
</protein>
<evidence type="ECO:0000313" key="3">
    <source>
        <dbReference type="Proteomes" id="UP000571084"/>
    </source>
</evidence>
<comment type="caution">
    <text evidence="2">The sequence shown here is derived from an EMBL/GenBank/DDBJ whole genome shotgun (WGS) entry which is preliminary data.</text>
</comment>
<keyword evidence="1" id="KW-0812">Transmembrane</keyword>
<keyword evidence="1" id="KW-1133">Transmembrane helix</keyword>
<organism evidence="2 3">
    <name type="scientific">Glaciimonas immobilis</name>
    <dbReference type="NCBI Taxonomy" id="728004"/>
    <lineage>
        <taxon>Bacteria</taxon>
        <taxon>Pseudomonadati</taxon>
        <taxon>Pseudomonadota</taxon>
        <taxon>Betaproteobacteria</taxon>
        <taxon>Burkholderiales</taxon>
        <taxon>Oxalobacteraceae</taxon>
        <taxon>Glaciimonas</taxon>
    </lineage>
</organism>
<sequence>MGVKRVKDETTTNVANGNQGQSTAYAVGLEGSINAHAFIPVARAVPGAGAEAKQISPASDVAIAADREWQRRKWIWQMGTIVFMGLSGLVLNVLVKSMAITSTPASVNSVDAYCEVDGHANMNPSANSSDRTATSIAHLCPGDAALVLPNRIASDK</sequence>
<reference evidence="2 3" key="1">
    <citation type="submission" date="2020-08" db="EMBL/GenBank/DDBJ databases">
        <title>Genomic Encyclopedia of Type Strains, Phase IV (KMG-IV): sequencing the most valuable type-strain genomes for metagenomic binning, comparative biology and taxonomic classification.</title>
        <authorList>
            <person name="Goeker M."/>
        </authorList>
    </citation>
    <scope>NUCLEOTIDE SEQUENCE [LARGE SCALE GENOMIC DNA]</scope>
    <source>
        <strain evidence="2 3">DSM 23240</strain>
    </source>
</reference>
<evidence type="ECO:0000256" key="1">
    <source>
        <dbReference type="SAM" id="Phobius"/>
    </source>
</evidence>
<dbReference type="EMBL" id="JACHHQ010000001">
    <property type="protein sequence ID" value="MBB5198329.1"/>
    <property type="molecule type" value="Genomic_DNA"/>
</dbReference>
<gene>
    <name evidence="2" type="ORF">HNR39_000139</name>
</gene>
<dbReference type="Proteomes" id="UP000571084">
    <property type="component" value="Unassembled WGS sequence"/>
</dbReference>